<evidence type="ECO:0000256" key="13">
    <source>
        <dbReference type="RuleBase" id="RU000489"/>
    </source>
</evidence>
<feature type="region of interest" description="Disordered" evidence="14">
    <location>
        <begin position="321"/>
        <end position="359"/>
    </location>
</feature>
<dbReference type="EMBL" id="ML742444">
    <property type="protein sequence ID" value="KAE8144743.1"/>
    <property type="molecule type" value="Genomic_DNA"/>
</dbReference>
<evidence type="ECO:0000313" key="16">
    <source>
        <dbReference type="EMBL" id="KAE8144743.1"/>
    </source>
</evidence>
<keyword evidence="6 13" id="KW-0378">Hydrolase</keyword>
<dbReference type="CDD" id="cd02877">
    <property type="entry name" value="GH18_hevamine_XipI_class_III"/>
    <property type="match status" value="1"/>
</dbReference>
<dbReference type="GO" id="GO:0000272">
    <property type="term" value="P:polysaccharide catabolic process"/>
    <property type="evidence" value="ECO:0007669"/>
    <property type="project" value="UniProtKB-KW"/>
</dbReference>
<dbReference type="PROSITE" id="PS01095">
    <property type="entry name" value="GH18_1"/>
    <property type="match status" value="1"/>
</dbReference>
<dbReference type="InterPro" id="IPR050542">
    <property type="entry name" value="Glycosyl_Hydrlase18_Chitinase"/>
</dbReference>
<keyword evidence="7" id="KW-0146">Chitin degradation</keyword>
<evidence type="ECO:0000256" key="7">
    <source>
        <dbReference type="ARBA" id="ARBA00023024"/>
    </source>
</evidence>
<dbReference type="Pfam" id="PF03427">
    <property type="entry name" value="CBM_19"/>
    <property type="match status" value="1"/>
</dbReference>
<evidence type="ECO:0000256" key="8">
    <source>
        <dbReference type="ARBA" id="ARBA00023277"/>
    </source>
</evidence>
<dbReference type="EC" id="3.2.1.14" evidence="3"/>
<dbReference type="Pfam" id="PF00704">
    <property type="entry name" value="Glyco_hydro_18"/>
    <property type="match status" value="1"/>
</dbReference>
<evidence type="ECO:0000256" key="10">
    <source>
        <dbReference type="ARBA" id="ARBA00023326"/>
    </source>
</evidence>
<evidence type="ECO:0000256" key="1">
    <source>
        <dbReference type="ARBA" id="ARBA00000822"/>
    </source>
</evidence>
<evidence type="ECO:0000256" key="9">
    <source>
        <dbReference type="ARBA" id="ARBA00023295"/>
    </source>
</evidence>
<dbReference type="OrthoDB" id="2425929at2759"/>
<evidence type="ECO:0000256" key="5">
    <source>
        <dbReference type="ARBA" id="ARBA00022669"/>
    </source>
</evidence>
<dbReference type="AlphaFoldDB" id="A0A5N6TEE5"/>
<protein>
    <recommendedName>
        <fullName evidence="3">chitinase</fullName>
        <ecNumber evidence="3">3.2.1.14</ecNumber>
    </recommendedName>
</protein>
<feature type="compositionally biased region" description="Low complexity" evidence="14">
    <location>
        <begin position="331"/>
        <end position="359"/>
    </location>
</feature>
<dbReference type="GO" id="GO:0006032">
    <property type="term" value="P:chitin catabolic process"/>
    <property type="evidence" value="ECO:0007669"/>
    <property type="project" value="UniProtKB-KW"/>
</dbReference>
<dbReference type="PANTHER" id="PTHR45708:SF49">
    <property type="entry name" value="ENDOCHITINASE"/>
    <property type="match status" value="1"/>
</dbReference>
<evidence type="ECO:0000256" key="6">
    <source>
        <dbReference type="ARBA" id="ARBA00022801"/>
    </source>
</evidence>
<dbReference type="SUPFAM" id="SSF51445">
    <property type="entry name" value="(Trans)glycosidases"/>
    <property type="match status" value="1"/>
</dbReference>
<evidence type="ECO:0000256" key="2">
    <source>
        <dbReference type="ARBA" id="ARBA00004191"/>
    </source>
</evidence>
<evidence type="ECO:0000256" key="11">
    <source>
        <dbReference type="ARBA" id="ARBA00024658"/>
    </source>
</evidence>
<organism evidence="16 17">
    <name type="scientific">Aspergillus avenaceus</name>
    <dbReference type="NCBI Taxonomy" id="36643"/>
    <lineage>
        <taxon>Eukaryota</taxon>
        <taxon>Fungi</taxon>
        <taxon>Dikarya</taxon>
        <taxon>Ascomycota</taxon>
        <taxon>Pezizomycotina</taxon>
        <taxon>Eurotiomycetes</taxon>
        <taxon>Eurotiomycetidae</taxon>
        <taxon>Eurotiales</taxon>
        <taxon>Aspergillaceae</taxon>
        <taxon>Aspergillus</taxon>
        <taxon>Aspergillus subgen. Circumdati</taxon>
    </lineage>
</organism>
<dbReference type="Gene3D" id="3.20.20.80">
    <property type="entry name" value="Glycosidases"/>
    <property type="match status" value="1"/>
</dbReference>
<keyword evidence="5" id="KW-0147">Chitin-binding</keyword>
<dbReference type="Proteomes" id="UP000325780">
    <property type="component" value="Unassembled WGS sequence"/>
</dbReference>
<dbReference type="InterPro" id="IPR045321">
    <property type="entry name" value="Cts1-like"/>
</dbReference>
<dbReference type="PROSITE" id="PS51910">
    <property type="entry name" value="GH18_2"/>
    <property type="match status" value="1"/>
</dbReference>
<proteinExistence type="inferred from homology"/>
<sequence>ALQALVPGALAGADLGKTNNVAAYWGQNSYGQGTGPYAQKRLSHYCNDPHIDIYMISFLIRFNGMGGVPETNFANAQNNCTYFPGTQLHNCPQIEEDIKFCQSRGKTILLSFGGSTYTEGGFTSEDAARSGAKLVWETFGAVNSHAKRPFGSAVVDGFDFDFESIVHNMPAFANELRRYMSEDGSRKYILTAAPQCPYPDAADGPMLDGRVHFDAVFIQFYNNYCGLPSFTPGSSSQSSYNFGTWDKWAKETSLNKNVKVYVGAAANTGAAGTGYVPLSRLSEIIQYSKQFSSFGGVMLWDTSQGYANEGFLPGLKSALGGGGGGNPPPITTTTTLTTTTRPKPTTTSTSTTTTTTAKPPSTTCPVQGGSCSTNGAFACNGSDFGVCDYGKWIMRSCPAGLVCAMDGTGAYCDYPGKSNSPCP</sequence>
<name>A0A5N6TEE5_ASPAV</name>
<keyword evidence="4" id="KW-0964">Secreted</keyword>
<dbReference type="FunFam" id="3.20.20.80:FF:000145">
    <property type="entry name" value="Class III chitinase, putative"/>
    <property type="match status" value="1"/>
</dbReference>
<feature type="non-terminal residue" evidence="16">
    <location>
        <position position="1"/>
    </location>
</feature>
<dbReference type="GO" id="GO:0005576">
    <property type="term" value="C:extracellular region"/>
    <property type="evidence" value="ECO:0007669"/>
    <property type="project" value="TreeGrafter"/>
</dbReference>
<keyword evidence="17" id="KW-1185">Reference proteome</keyword>
<evidence type="ECO:0000256" key="12">
    <source>
        <dbReference type="ARBA" id="ARBA00025727"/>
    </source>
</evidence>
<keyword evidence="4" id="KW-0134">Cell wall</keyword>
<keyword evidence="9 13" id="KW-0326">Glycosidase</keyword>
<evidence type="ECO:0000313" key="17">
    <source>
        <dbReference type="Proteomes" id="UP000325780"/>
    </source>
</evidence>
<dbReference type="GO" id="GO:0008843">
    <property type="term" value="F:endochitinase activity"/>
    <property type="evidence" value="ECO:0007669"/>
    <property type="project" value="UniProtKB-EC"/>
</dbReference>
<dbReference type="InterPro" id="IPR001579">
    <property type="entry name" value="Glyco_hydro_18_chit_AS"/>
</dbReference>
<comment type="function">
    <text evidence="11">GPI-anchored chitinase involved in the degradation of chitin, a component of the cell walls of fungi and exoskeletal elements of some animals (including worms and arthropods). Required to reshape the cell wall at the sites where cell wall remodeling and/or cell wall maturation actively take place such as sites of conidia formation.</text>
</comment>
<evidence type="ECO:0000256" key="4">
    <source>
        <dbReference type="ARBA" id="ARBA00022512"/>
    </source>
</evidence>
<comment type="catalytic activity">
    <reaction evidence="1">
        <text>Random endo-hydrolysis of N-acetyl-beta-D-glucosaminide (1-&gt;4)-beta-linkages in chitin and chitodextrins.</text>
        <dbReference type="EC" id="3.2.1.14"/>
    </reaction>
</comment>
<dbReference type="GO" id="GO:0008061">
    <property type="term" value="F:chitin binding"/>
    <property type="evidence" value="ECO:0007669"/>
    <property type="project" value="UniProtKB-KW"/>
</dbReference>
<evidence type="ECO:0000259" key="15">
    <source>
        <dbReference type="PROSITE" id="PS51910"/>
    </source>
</evidence>
<keyword evidence="10" id="KW-0624">Polysaccharide degradation</keyword>
<dbReference type="PANTHER" id="PTHR45708">
    <property type="entry name" value="ENDOCHITINASE"/>
    <property type="match status" value="1"/>
</dbReference>
<comment type="similarity">
    <text evidence="12">Belongs to the glycosyl hydrolase 18 family. Chitinase class III subfamily.</text>
</comment>
<evidence type="ECO:0000256" key="14">
    <source>
        <dbReference type="SAM" id="MobiDB-lite"/>
    </source>
</evidence>
<dbReference type="InterPro" id="IPR005089">
    <property type="entry name" value="CBM19"/>
</dbReference>
<keyword evidence="8" id="KW-0119">Carbohydrate metabolism</keyword>
<accession>A0A5N6TEE5</accession>
<feature type="domain" description="GH18" evidence="15">
    <location>
        <begin position="19"/>
        <end position="322"/>
    </location>
</feature>
<dbReference type="InterPro" id="IPR001223">
    <property type="entry name" value="Glyco_hydro18_cat"/>
</dbReference>
<evidence type="ECO:0000256" key="3">
    <source>
        <dbReference type="ARBA" id="ARBA00012729"/>
    </source>
</evidence>
<reference evidence="16 17" key="1">
    <citation type="submission" date="2019-04" db="EMBL/GenBank/DDBJ databases">
        <title>Friends and foes A comparative genomics study of 23 Aspergillus species from section Flavi.</title>
        <authorList>
            <consortium name="DOE Joint Genome Institute"/>
            <person name="Kjaerbolling I."/>
            <person name="Vesth T."/>
            <person name="Frisvad J.C."/>
            <person name="Nybo J.L."/>
            <person name="Theobald S."/>
            <person name="Kildgaard S."/>
            <person name="Isbrandt T."/>
            <person name="Kuo A."/>
            <person name="Sato A."/>
            <person name="Lyhne E.K."/>
            <person name="Kogle M.E."/>
            <person name="Wiebenga A."/>
            <person name="Kun R.S."/>
            <person name="Lubbers R.J."/>
            <person name="Makela M.R."/>
            <person name="Barry K."/>
            <person name="Chovatia M."/>
            <person name="Clum A."/>
            <person name="Daum C."/>
            <person name="Haridas S."/>
            <person name="He G."/>
            <person name="LaButti K."/>
            <person name="Lipzen A."/>
            <person name="Mondo S."/>
            <person name="Riley R."/>
            <person name="Salamov A."/>
            <person name="Simmons B.A."/>
            <person name="Magnuson J.K."/>
            <person name="Henrissat B."/>
            <person name="Mortensen U.H."/>
            <person name="Larsen T.O."/>
            <person name="Devries R.P."/>
            <person name="Grigoriev I.V."/>
            <person name="Machida M."/>
            <person name="Baker S.E."/>
            <person name="Andersen M.R."/>
        </authorList>
    </citation>
    <scope>NUCLEOTIDE SEQUENCE [LARGE SCALE GENOMIC DNA]</scope>
    <source>
        <strain evidence="16 17">IBT 18842</strain>
    </source>
</reference>
<comment type="subcellular location">
    <subcellularLocation>
        <location evidence="2">Secreted</location>
        <location evidence="2">Cell wall</location>
    </subcellularLocation>
</comment>
<gene>
    <name evidence="16" type="ORF">BDV25DRAFT_171166</name>
</gene>
<dbReference type="InterPro" id="IPR017853">
    <property type="entry name" value="GH"/>
</dbReference>